<dbReference type="InterPro" id="IPR014917">
    <property type="entry name" value="DUF1800"/>
</dbReference>
<name>A0ABR6XZL8_9FLAO</name>
<dbReference type="EMBL" id="JACOME010000001">
    <property type="protein sequence ID" value="MBC3845950.1"/>
    <property type="molecule type" value="Genomic_DNA"/>
</dbReference>
<keyword evidence="2" id="KW-1185">Reference proteome</keyword>
<gene>
    <name evidence="1" type="ORF">H6H04_06140</name>
</gene>
<dbReference type="Pfam" id="PF08811">
    <property type="entry name" value="DUF1800"/>
    <property type="match status" value="1"/>
</dbReference>
<dbReference type="RefSeq" id="WP_186845037.1">
    <property type="nucleotide sequence ID" value="NZ_JACOME010000001.1"/>
</dbReference>
<protein>
    <submittedName>
        <fullName evidence="1">DUF1800 domain-containing protein</fullName>
    </submittedName>
</protein>
<reference evidence="1 2" key="1">
    <citation type="submission" date="2020-08" db="EMBL/GenBank/DDBJ databases">
        <title>Winogradskyella ouciana sp. nov., isolated from the hadal seawater of the Mariana Trench.</title>
        <authorList>
            <person name="He X."/>
        </authorList>
    </citation>
    <scope>NUCLEOTIDE SEQUENCE [LARGE SCALE GENOMIC DNA]</scope>
    <source>
        <strain evidence="1 2">KCTC 22026</strain>
    </source>
</reference>
<organism evidence="1 2">
    <name type="scientific">Winogradskyella echinorum</name>
    <dbReference type="NCBI Taxonomy" id="538189"/>
    <lineage>
        <taxon>Bacteria</taxon>
        <taxon>Pseudomonadati</taxon>
        <taxon>Bacteroidota</taxon>
        <taxon>Flavobacteriia</taxon>
        <taxon>Flavobacteriales</taxon>
        <taxon>Flavobacteriaceae</taxon>
        <taxon>Winogradskyella</taxon>
    </lineage>
</organism>
<sequence length="457" mass="53652">MTQRELQHLYWRAGFGINLSNQKISKTDKKTIIEDIFNNSKSISPLTVDVSYLNGIKLKDLKDNPKLQNELREKSRKKILDFNYAWINRLVRPKETLRERMTLFWANHFVCKDNNILYVQCFNNTLRAYALGDFKVFVKAISKEAAMLKYLNGKQNKKRTPNENFARELMELFTLGEGQYSEKDIKESARAFTGYNHSIKGDFIMRQRQHDEGIKTFFGKSGNFSGDDIIDIILRNKQCAYFISDKIYRYFVNPKPNKKHIEAMADVFYKDYNIETLMRFVFTSDWFYDKEHIGAKIKSPIEFLVGMANTIPVKFERENDLIKMQRLLGQTLLDPPNVAGWKGDKAWIDANTIMVRLKLPSVIFNNAIISLKEQGDFNDSFREKYFKRNKGKLPFKTMPDWEVFLDNFKLVETENLQDYIIQGSINNGTSDYLKTLNKKSKQDYCIQLMSLPEYQMC</sequence>
<evidence type="ECO:0000313" key="1">
    <source>
        <dbReference type="EMBL" id="MBC3845950.1"/>
    </source>
</evidence>
<proteinExistence type="predicted"/>
<comment type="caution">
    <text evidence="1">The sequence shown here is derived from an EMBL/GenBank/DDBJ whole genome shotgun (WGS) entry which is preliminary data.</text>
</comment>
<evidence type="ECO:0000313" key="2">
    <source>
        <dbReference type="Proteomes" id="UP000607435"/>
    </source>
</evidence>
<accession>A0ABR6XZL8</accession>
<dbReference type="Proteomes" id="UP000607435">
    <property type="component" value="Unassembled WGS sequence"/>
</dbReference>